<dbReference type="Gene3D" id="3.10.490.10">
    <property type="entry name" value="Gamma-glutamyl cyclotransferase-like"/>
    <property type="match status" value="1"/>
</dbReference>
<reference evidence="4" key="1">
    <citation type="submission" date="2016-10" db="EMBL/GenBank/DDBJ databases">
        <authorList>
            <person name="Varghese N."/>
            <person name="Submissions S."/>
        </authorList>
    </citation>
    <scope>NUCLEOTIDE SEQUENCE [LARGE SCALE GENOMIC DNA]</scope>
    <source>
        <strain evidence="4">CGMCC 1.9150</strain>
    </source>
</reference>
<keyword evidence="3" id="KW-0808">Transferase</keyword>
<dbReference type="Pfam" id="PF06094">
    <property type="entry name" value="GGACT"/>
    <property type="match status" value="1"/>
</dbReference>
<dbReference type="RefSeq" id="WP_089709663.1">
    <property type="nucleotide sequence ID" value="NZ_FOBC01000001.1"/>
</dbReference>
<dbReference type="InterPro" id="IPR036568">
    <property type="entry name" value="GGCT-like_sf"/>
</dbReference>
<dbReference type="SUPFAM" id="SSF110857">
    <property type="entry name" value="Gamma-glutamyl cyclotransferase-like"/>
    <property type="match status" value="1"/>
</dbReference>
<keyword evidence="1" id="KW-0812">Transmembrane</keyword>
<keyword evidence="1" id="KW-1133">Transmembrane helix</keyword>
<organism evidence="3 4">
    <name type="scientific">Halomonas daqiaonensis</name>
    <dbReference type="NCBI Taxonomy" id="650850"/>
    <lineage>
        <taxon>Bacteria</taxon>
        <taxon>Pseudomonadati</taxon>
        <taxon>Pseudomonadota</taxon>
        <taxon>Gammaproteobacteria</taxon>
        <taxon>Oceanospirillales</taxon>
        <taxon>Halomonadaceae</taxon>
        <taxon>Halomonas</taxon>
    </lineage>
</organism>
<evidence type="ECO:0000259" key="2">
    <source>
        <dbReference type="Pfam" id="PF06094"/>
    </source>
</evidence>
<dbReference type="STRING" id="650850.SAMN04488129_10180"/>
<evidence type="ECO:0000313" key="3">
    <source>
        <dbReference type="EMBL" id="SEK23104.1"/>
    </source>
</evidence>
<sequence length="147" mass="16980">MRTLKWLGALAFGAVLVLAAWLWLSMLSPWTYDRPDHLDPVQEGPHRVFVYGTLTYAPIRWLVYGRAGDPELAVLEGFERTGLDLSPAPEARVEGLLLRVNAEELERLDRYERLGIRYERVRQALTDGRQAWVYRRLPTEIDEETGE</sequence>
<dbReference type="InterPro" id="IPR013024">
    <property type="entry name" value="GGCT-like"/>
</dbReference>
<dbReference type="Proteomes" id="UP000198807">
    <property type="component" value="Unassembled WGS sequence"/>
</dbReference>
<keyword evidence="1" id="KW-0472">Membrane</keyword>
<feature type="domain" description="Gamma-glutamylcyclotransferase AIG2-like" evidence="2">
    <location>
        <begin position="48"/>
        <end position="136"/>
    </location>
</feature>
<gene>
    <name evidence="3" type="ORF">SAMN04488129_10180</name>
</gene>
<feature type="transmembrane region" description="Helical" evidence="1">
    <location>
        <begin position="6"/>
        <end position="24"/>
    </location>
</feature>
<name>A0A1H7FBL2_9GAMM</name>
<dbReference type="OrthoDB" id="7852375at2"/>
<protein>
    <submittedName>
        <fullName evidence="3">Gamma-glutamyl cyclotransferase, AIG2-like</fullName>
    </submittedName>
</protein>
<proteinExistence type="predicted"/>
<dbReference type="InterPro" id="IPR009288">
    <property type="entry name" value="AIG2-like_dom"/>
</dbReference>
<keyword evidence="4" id="KW-1185">Reference proteome</keyword>
<dbReference type="EMBL" id="FOBC01000001">
    <property type="protein sequence ID" value="SEK23104.1"/>
    <property type="molecule type" value="Genomic_DNA"/>
</dbReference>
<evidence type="ECO:0000313" key="4">
    <source>
        <dbReference type="Proteomes" id="UP000198807"/>
    </source>
</evidence>
<evidence type="ECO:0000256" key="1">
    <source>
        <dbReference type="SAM" id="Phobius"/>
    </source>
</evidence>
<accession>A0A1H7FBL2</accession>
<dbReference type="AlphaFoldDB" id="A0A1H7FBL2"/>
<dbReference type="CDD" id="cd06661">
    <property type="entry name" value="GGCT_like"/>
    <property type="match status" value="1"/>
</dbReference>
<dbReference type="GO" id="GO:0016740">
    <property type="term" value="F:transferase activity"/>
    <property type="evidence" value="ECO:0007669"/>
    <property type="project" value="UniProtKB-KW"/>
</dbReference>